<accession>A0A8G2C4J0</accession>
<keyword evidence="1" id="KW-0472">Membrane</keyword>
<dbReference type="Proteomes" id="UP000199581">
    <property type="component" value="Unassembled WGS sequence"/>
</dbReference>
<keyword evidence="3" id="KW-1185">Reference proteome</keyword>
<feature type="transmembrane region" description="Helical" evidence="1">
    <location>
        <begin position="68"/>
        <end position="88"/>
    </location>
</feature>
<evidence type="ECO:0000313" key="3">
    <source>
        <dbReference type="Proteomes" id="UP000199581"/>
    </source>
</evidence>
<name>A0A8G2C4J0_DESNO</name>
<feature type="transmembrane region" description="Helical" evidence="1">
    <location>
        <begin position="94"/>
        <end position="111"/>
    </location>
</feature>
<keyword evidence="1" id="KW-0812">Transmembrane</keyword>
<comment type="caution">
    <text evidence="2">The sequence shown here is derived from an EMBL/GenBank/DDBJ whole genome shotgun (WGS) entry which is preliminary data.</text>
</comment>
<protein>
    <submittedName>
        <fullName evidence="2">Uncharacterized protein</fullName>
    </submittedName>
</protein>
<proteinExistence type="predicted"/>
<evidence type="ECO:0000256" key="1">
    <source>
        <dbReference type="SAM" id="Phobius"/>
    </source>
</evidence>
<reference evidence="2 3" key="1">
    <citation type="submission" date="2016-10" db="EMBL/GenBank/DDBJ databases">
        <authorList>
            <person name="Varghese N."/>
            <person name="Submissions S."/>
        </authorList>
    </citation>
    <scope>NUCLEOTIDE SEQUENCE [LARGE SCALE GENOMIC DNA]</scope>
    <source>
        <strain evidence="2 3">DSM 1741</strain>
    </source>
</reference>
<organism evidence="2 3">
    <name type="scientific">Desulfomicrobium norvegicum (strain DSM 1741 / NCIMB 8310)</name>
    <name type="common">Desulfovibrio baculatus (strain Norway 4)</name>
    <name type="synonym">Desulfovibrio desulfuricans (strain Norway 4)</name>
    <dbReference type="NCBI Taxonomy" id="52561"/>
    <lineage>
        <taxon>Bacteria</taxon>
        <taxon>Pseudomonadati</taxon>
        <taxon>Thermodesulfobacteriota</taxon>
        <taxon>Desulfovibrionia</taxon>
        <taxon>Desulfovibrionales</taxon>
        <taxon>Desulfomicrobiaceae</taxon>
        <taxon>Desulfomicrobium</taxon>
    </lineage>
</organism>
<gene>
    <name evidence="2" type="ORF">SAMN05421830_110132</name>
</gene>
<dbReference type="AlphaFoldDB" id="A0A8G2C4J0"/>
<keyword evidence="1" id="KW-1133">Transmembrane helix</keyword>
<feature type="transmembrane region" description="Helical" evidence="1">
    <location>
        <begin position="170"/>
        <end position="188"/>
    </location>
</feature>
<evidence type="ECO:0000313" key="2">
    <source>
        <dbReference type="EMBL" id="SFL97779.1"/>
    </source>
</evidence>
<dbReference type="EMBL" id="FOTO01000010">
    <property type="protein sequence ID" value="SFL97779.1"/>
    <property type="molecule type" value="Genomic_DNA"/>
</dbReference>
<sequence>MGYMTPKEYDQLFIKVAAQEDKRVRYCEGRSSDFAQDLTLPRSLPITPHMPSRFLDRLTPRAYPRTRLLTAAIVWATVGFFLTVKGVYLSREGSLAIVAPVILIGLLLGMVKGRFILDRVAAKIILHIGAKPTRACLGGLFSVRNWLLIAVMIIFGRTLSVLPIEAGIKTGLYVMVGSGLAYSSRLLWRAWKNSAAKTP</sequence>